<dbReference type="AlphaFoldDB" id="A0A7K0FXS6"/>
<evidence type="ECO:0000313" key="5">
    <source>
        <dbReference type="EMBL" id="MRX75759.1"/>
    </source>
</evidence>
<dbReference type="Pfam" id="PF12833">
    <property type="entry name" value="HTH_18"/>
    <property type="match status" value="1"/>
</dbReference>
<organism evidence="5 6">
    <name type="scientific">Pedobacter petrophilus</name>
    <dbReference type="NCBI Taxonomy" id="1908241"/>
    <lineage>
        <taxon>Bacteria</taxon>
        <taxon>Pseudomonadati</taxon>
        <taxon>Bacteroidota</taxon>
        <taxon>Sphingobacteriia</taxon>
        <taxon>Sphingobacteriales</taxon>
        <taxon>Sphingobacteriaceae</taxon>
        <taxon>Pedobacter</taxon>
    </lineage>
</organism>
<proteinExistence type="predicted"/>
<comment type="caution">
    <text evidence="5">The sequence shown here is derived from an EMBL/GenBank/DDBJ whole genome shotgun (WGS) entry which is preliminary data.</text>
</comment>
<evidence type="ECO:0000313" key="6">
    <source>
        <dbReference type="Proteomes" id="UP000487757"/>
    </source>
</evidence>
<evidence type="ECO:0000256" key="3">
    <source>
        <dbReference type="ARBA" id="ARBA00023163"/>
    </source>
</evidence>
<accession>A0A7K0FXS6</accession>
<gene>
    <name evidence="5" type="ORF">GJU39_06625</name>
</gene>
<evidence type="ECO:0000259" key="4">
    <source>
        <dbReference type="PROSITE" id="PS01124"/>
    </source>
</evidence>
<dbReference type="EMBL" id="WKKH01000007">
    <property type="protein sequence ID" value="MRX75759.1"/>
    <property type="molecule type" value="Genomic_DNA"/>
</dbReference>
<reference evidence="5 6" key="1">
    <citation type="submission" date="2019-11" db="EMBL/GenBank/DDBJ databases">
        <title>Pedobacter petrophilus genome.</title>
        <authorList>
            <person name="Feldbauer M.J."/>
            <person name="Newman J.D."/>
        </authorList>
    </citation>
    <scope>NUCLEOTIDE SEQUENCE [LARGE SCALE GENOMIC DNA]</scope>
    <source>
        <strain evidence="5 6">LMG 29686</strain>
    </source>
</reference>
<keyword evidence="2" id="KW-0238">DNA-binding</keyword>
<protein>
    <submittedName>
        <fullName evidence="5">Helix-turn-helix domain-containing protein</fullName>
    </submittedName>
</protein>
<dbReference type="Proteomes" id="UP000487757">
    <property type="component" value="Unassembled WGS sequence"/>
</dbReference>
<dbReference type="InterPro" id="IPR018062">
    <property type="entry name" value="HTH_AraC-typ_CS"/>
</dbReference>
<keyword evidence="1" id="KW-0805">Transcription regulation</keyword>
<dbReference type="SUPFAM" id="SSF46689">
    <property type="entry name" value="Homeodomain-like"/>
    <property type="match status" value="1"/>
</dbReference>
<dbReference type="PANTHER" id="PTHR47893:SF1">
    <property type="entry name" value="REGULATORY PROTEIN PCHR"/>
    <property type="match status" value="1"/>
</dbReference>
<dbReference type="Gene3D" id="1.10.10.60">
    <property type="entry name" value="Homeodomain-like"/>
    <property type="match status" value="1"/>
</dbReference>
<keyword evidence="3" id="KW-0804">Transcription</keyword>
<dbReference type="GO" id="GO:0043565">
    <property type="term" value="F:sequence-specific DNA binding"/>
    <property type="evidence" value="ECO:0007669"/>
    <property type="project" value="InterPro"/>
</dbReference>
<dbReference type="OrthoDB" id="799767at2"/>
<dbReference type="PANTHER" id="PTHR47893">
    <property type="entry name" value="REGULATORY PROTEIN PCHR"/>
    <property type="match status" value="1"/>
</dbReference>
<evidence type="ECO:0000256" key="1">
    <source>
        <dbReference type="ARBA" id="ARBA00023015"/>
    </source>
</evidence>
<dbReference type="SMART" id="SM00342">
    <property type="entry name" value="HTH_ARAC"/>
    <property type="match status" value="1"/>
</dbReference>
<name>A0A7K0FXS6_9SPHI</name>
<sequence>MGINVSKSQDSWKEVGGSFKKLPRQENYLKERRDRYNFSFSDAEVFQINTRDLYIVYTDSLFKQHQLHFRPDGNVPDMVKLRFTLSGSGNIYNQVNKQQYLFRSNQQNIIYMPELEGTGEYDTTCNYRFFEVHFTKEKFLQIAENSSGLLQVLADRLDGGQFAQIHKQSLPISWAMQNCIHEIIHCSYTGKLKLLFIESKCTELLVLQAEAFEKSVTKNNNLLHLSAYDINCIYAARDYLIENINEPPGMAQLVKLCGINEFKLKQGFKNQFDKSIFAYVSDHKLNQAKELLLEGHSIKSVAFQLGYSSVQHFGNAFRKKFAVSPGKLKV</sequence>
<feature type="domain" description="HTH araC/xylS-type" evidence="4">
    <location>
        <begin position="234"/>
        <end position="330"/>
    </location>
</feature>
<evidence type="ECO:0000256" key="2">
    <source>
        <dbReference type="ARBA" id="ARBA00023125"/>
    </source>
</evidence>
<keyword evidence="6" id="KW-1185">Reference proteome</keyword>
<dbReference type="InterPro" id="IPR053142">
    <property type="entry name" value="PchR_regulatory_protein"/>
</dbReference>
<dbReference type="PROSITE" id="PS01124">
    <property type="entry name" value="HTH_ARAC_FAMILY_2"/>
    <property type="match status" value="1"/>
</dbReference>
<dbReference type="InterPro" id="IPR018060">
    <property type="entry name" value="HTH_AraC"/>
</dbReference>
<dbReference type="InterPro" id="IPR009057">
    <property type="entry name" value="Homeodomain-like_sf"/>
</dbReference>
<dbReference type="GO" id="GO:0003700">
    <property type="term" value="F:DNA-binding transcription factor activity"/>
    <property type="evidence" value="ECO:0007669"/>
    <property type="project" value="InterPro"/>
</dbReference>
<dbReference type="PROSITE" id="PS00041">
    <property type="entry name" value="HTH_ARAC_FAMILY_1"/>
    <property type="match status" value="1"/>
</dbReference>